<keyword evidence="2" id="KW-1185">Reference proteome</keyword>
<evidence type="ECO:0000313" key="2">
    <source>
        <dbReference type="Proteomes" id="UP000655366"/>
    </source>
</evidence>
<comment type="caution">
    <text evidence="1">The sequence shown here is derived from an EMBL/GenBank/DDBJ whole genome shotgun (WGS) entry which is preliminary data.</text>
</comment>
<dbReference type="Proteomes" id="UP000655366">
    <property type="component" value="Unassembled WGS sequence"/>
</dbReference>
<accession>A0A931CPW3</accession>
<protein>
    <submittedName>
        <fullName evidence="1">Uncharacterized protein</fullName>
    </submittedName>
</protein>
<gene>
    <name evidence="1" type="ORF">IV500_05250</name>
</gene>
<organism evidence="1 2">
    <name type="scientific">Arthrobacter terrae</name>
    <dbReference type="NCBI Taxonomy" id="2935737"/>
    <lineage>
        <taxon>Bacteria</taxon>
        <taxon>Bacillati</taxon>
        <taxon>Actinomycetota</taxon>
        <taxon>Actinomycetes</taxon>
        <taxon>Micrococcales</taxon>
        <taxon>Micrococcaceae</taxon>
        <taxon>Arthrobacter</taxon>
    </lineage>
</organism>
<name>A0A931CPW3_9MICC</name>
<evidence type="ECO:0000313" key="1">
    <source>
        <dbReference type="EMBL" id="MBG0738826.1"/>
    </source>
</evidence>
<reference evidence="1 2" key="1">
    <citation type="submission" date="2020-11" db="EMBL/GenBank/DDBJ databases">
        <title>Arthrobacter antarcticus sp. nov., isolated from Antarctic Soil.</title>
        <authorList>
            <person name="Li J."/>
        </authorList>
    </citation>
    <scope>NUCLEOTIDE SEQUENCE [LARGE SCALE GENOMIC DNA]</scope>
    <source>
        <strain evidence="1 2">Z1-20</strain>
    </source>
</reference>
<sequence length="404" mass="43733">MKTDPNRQPKGVPVGGQFAATTHNEAAFTLASPGPALPELEAYGEIPTPLKGQTLETGEPAEATFEGSYRAYFRPLDEYETSHGPFTGQQPISEAEILDLAGIGEENLGRHRGTSLERDDDTGEPVIVVYTRNGGGNRECWQDDCDGQCTGCIQTDAIPALPTYLRDEDDEGDRTYANNYFCPVDAATGRAALEAQERQQLLGRLKYFRDAITTGKQPPWSVLSPVLAESERNDLRYKLQKLREQAGYRARDRRYADAVQEALGSGANLPASGMARVPSAYYTYNTALQYQAIKEAAATTARSEAETLAGELTGALPPAVTALAVAEYDRLSDSATKLEAGALESKEKLAAAAAVMKNWAALQHRAADEADAKVTEAQNILNNFDWSASFPGDTKDCLPRPTDS</sequence>
<dbReference type="EMBL" id="JADNYM010000005">
    <property type="protein sequence ID" value="MBG0738826.1"/>
    <property type="molecule type" value="Genomic_DNA"/>
</dbReference>
<dbReference type="RefSeq" id="WP_196395759.1">
    <property type="nucleotide sequence ID" value="NZ_JADNYM010000005.1"/>
</dbReference>
<dbReference type="AlphaFoldDB" id="A0A931CPW3"/>
<proteinExistence type="predicted"/>